<evidence type="ECO:0000256" key="1">
    <source>
        <dbReference type="SAM" id="MobiDB-lite"/>
    </source>
</evidence>
<name>A0ABT2HXI6_9MICO</name>
<keyword evidence="2" id="KW-0812">Transmembrane</keyword>
<feature type="transmembrane region" description="Helical" evidence="2">
    <location>
        <begin position="33"/>
        <end position="55"/>
    </location>
</feature>
<sequence>MSKKNRVRDAETRQRAQEDSGLRDTRPTLRRRVIVTGLAWIVTFVLVGIWLGVLMPSPPQSTISANKGSTVSGIEAGEITVSTSCPKGTDYSFGLEAHISAQTREAFALEIRAPRADLTGCPDDSSETMYVVLTFAGGADGDIVIDNRARIESTITYATSTNARVGMATEDDSSDLRPLDSVASLGNGTTLVFAIPSGPTISHLADQGVSVPLFRIGVTPRDPNAAQSGPYFALVAPNVKTLASNSQNVGPGASGSQVVTFPVPDLTVPFDLVDETGFADVVAGIEPDREWQIPFNRLVDGGSTHVIRYTDRAIADNYERWRQSLALAASAFLGMAFASTGPLLRRDWREKS</sequence>
<protein>
    <submittedName>
        <fullName evidence="3">Uncharacterized protein</fullName>
    </submittedName>
</protein>
<evidence type="ECO:0000256" key="2">
    <source>
        <dbReference type="SAM" id="Phobius"/>
    </source>
</evidence>
<comment type="caution">
    <text evidence="3">The sequence shown here is derived from an EMBL/GenBank/DDBJ whole genome shotgun (WGS) entry which is preliminary data.</text>
</comment>
<evidence type="ECO:0000313" key="4">
    <source>
        <dbReference type="Proteomes" id="UP001525379"/>
    </source>
</evidence>
<keyword evidence="4" id="KW-1185">Reference proteome</keyword>
<feature type="region of interest" description="Disordered" evidence="1">
    <location>
        <begin position="1"/>
        <end position="23"/>
    </location>
</feature>
<keyword evidence="2" id="KW-0472">Membrane</keyword>
<gene>
    <name evidence="3" type="ORF">M3D15_06815</name>
</gene>
<evidence type="ECO:0000313" key="3">
    <source>
        <dbReference type="EMBL" id="MCT2043042.1"/>
    </source>
</evidence>
<feature type="compositionally biased region" description="Basic and acidic residues" evidence="1">
    <location>
        <begin position="7"/>
        <end position="23"/>
    </location>
</feature>
<dbReference type="Proteomes" id="UP001525379">
    <property type="component" value="Unassembled WGS sequence"/>
</dbReference>
<dbReference type="EMBL" id="JALXSQ010000024">
    <property type="protein sequence ID" value="MCT2043042.1"/>
    <property type="molecule type" value="Genomic_DNA"/>
</dbReference>
<keyword evidence="2" id="KW-1133">Transmembrane helix</keyword>
<proteinExistence type="predicted"/>
<accession>A0ABT2HXI6</accession>
<reference evidence="3 4" key="1">
    <citation type="submission" date="2022-04" db="EMBL/GenBank/DDBJ databases">
        <title>Human microbiome associated bacterial genomes.</title>
        <authorList>
            <person name="Sandstrom S."/>
            <person name="Salamzade R."/>
            <person name="Kalan L.R."/>
        </authorList>
    </citation>
    <scope>NUCLEOTIDE SEQUENCE [LARGE SCALE GENOMIC DNA]</scope>
    <source>
        <strain evidence="4">p3-SID1799</strain>
    </source>
</reference>
<dbReference type="RefSeq" id="WP_260104314.1">
    <property type="nucleotide sequence ID" value="NZ_JALXSQ010000024.1"/>
</dbReference>
<organism evidence="3 4">
    <name type="scientific">Pseudoclavibacter albus</name>
    <dbReference type="NCBI Taxonomy" id="272241"/>
    <lineage>
        <taxon>Bacteria</taxon>
        <taxon>Bacillati</taxon>
        <taxon>Actinomycetota</taxon>
        <taxon>Actinomycetes</taxon>
        <taxon>Micrococcales</taxon>
        <taxon>Microbacteriaceae</taxon>
        <taxon>Pseudoclavibacter</taxon>
    </lineage>
</organism>